<evidence type="ECO:0000256" key="11">
    <source>
        <dbReference type="HAMAP-Rule" id="MF_01025"/>
    </source>
</evidence>
<evidence type="ECO:0000313" key="14">
    <source>
        <dbReference type="Proteomes" id="UP000798488"/>
    </source>
</evidence>
<comment type="subunit">
    <text evidence="11">Homodimer.</text>
</comment>
<evidence type="ECO:0000256" key="3">
    <source>
        <dbReference type="ARBA" id="ARBA00012973"/>
    </source>
</evidence>
<dbReference type="SUPFAM" id="SSF51569">
    <property type="entry name" value="Aldolase"/>
    <property type="match status" value="1"/>
</dbReference>
<comment type="function">
    <text evidence="11">Catalyzes the condensation of the acetyl group of acetyl-CoA with 3-methyl-2-oxobutanoate (2-ketoisovalerate) to form 3-carboxy-3-hydroxy-4-methylpentanoate (2-isopropylmalate).</text>
</comment>
<evidence type="ECO:0000256" key="4">
    <source>
        <dbReference type="ARBA" id="ARBA00018198"/>
    </source>
</evidence>
<comment type="cofactor">
    <cofactor evidence="11">
        <name>Mn(2+)</name>
        <dbReference type="ChEBI" id="CHEBI:29035"/>
    </cofactor>
</comment>
<evidence type="ECO:0000256" key="8">
    <source>
        <dbReference type="ARBA" id="ARBA00022723"/>
    </source>
</evidence>
<comment type="similarity">
    <text evidence="2 11">Belongs to the alpha-IPM synthase/homocitrate synthase family. LeuA type 1 subfamily.</text>
</comment>
<dbReference type="EC" id="2.3.3.13" evidence="3 11"/>
<dbReference type="PANTHER" id="PTHR10277">
    <property type="entry name" value="HOMOCITRATE SYNTHASE-RELATED"/>
    <property type="match status" value="1"/>
</dbReference>
<dbReference type="InterPro" id="IPR005671">
    <property type="entry name" value="LeuA_bact_synth"/>
</dbReference>
<keyword evidence="9 11" id="KW-0464">Manganese</keyword>
<evidence type="ECO:0000256" key="1">
    <source>
        <dbReference type="ARBA" id="ARBA00004689"/>
    </source>
</evidence>
<dbReference type="SMART" id="SM00917">
    <property type="entry name" value="LeuA_dimer"/>
    <property type="match status" value="1"/>
</dbReference>
<dbReference type="GO" id="GO:0030145">
    <property type="term" value="F:manganese ion binding"/>
    <property type="evidence" value="ECO:0007669"/>
    <property type="project" value="UniProtKB-UniRule"/>
</dbReference>
<dbReference type="Gene3D" id="3.30.160.270">
    <property type="match status" value="1"/>
</dbReference>
<keyword evidence="6 11" id="KW-0028">Amino-acid biosynthesis</keyword>
<keyword evidence="10 11" id="KW-0100">Branched-chain amino acid biosynthesis</keyword>
<evidence type="ECO:0000256" key="9">
    <source>
        <dbReference type="ARBA" id="ARBA00023211"/>
    </source>
</evidence>
<feature type="binding site" evidence="11">
    <location>
        <position position="13"/>
    </location>
    <ligand>
        <name>Mn(2+)</name>
        <dbReference type="ChEBI" id="CHEBI:29035"/>
    </ligand>
</feature>
<dbReference type="PANTHER" id="PTHR10277:SF9">
    <property type="entry name" value="2-ISOPROPYLMALATE SYNTHASE 1, CHLOROPLASTIC-RELATED"/>
    <property type="match status" value="1"/>
</dbReference>
<dbReference type="InterPro" id="IPR013785">
    <property type="entry name" value="Aldolase_TIM"/>
</dbReference>
<keyword evidence="13" id="KW-0012">Acyltransferase</keyword>
<dbReference type="PROSITE" id="PS00816">
    <property type="entry name" value="AIPM_HOMOCIT_SYNTH_2"/>
    <property type="match status" value="1"/>
</dbReference>
<feature type="region of interest" description="Regulatory domain" evidence="11">
    <location>
        <begin position="389"/>
        <end position="522"/>
    </location>
</feature>
<dbReference type="AlphaFoldDB" id="A0A9D2WQ18"/>
<evidence type="ECO:0000256" key="10">
    <source>
        <dbReference type="ARBA" id="ARBA00023304"/>
    </source>
</evidence>
<dbReference type="GO" id="GO:0003985">
    <property type="term" value="F:acetyl-CoA C-acetyltransferase activity"/>
    <property type="evidence" value="ECO:0007669"/>
    <property type="project" value="UniProtKB-UniRule"/>
</dbReference>
<dbReference type="GO" id="GO:0009098">
    <property type="term" value="P:L-leucine biosynthetic process"/>
    <property type="evidence" value="ECO:0007669"/>
    <property type="project" value="UniProtKB-UniRule"/>
</dbReference>
<dbReference type="Pfam" id="PF22617">
    <property type="entry name" value="HCS_D2"/>
    <property type="match status" value="1"/>
</dbReference>
<comment type="catalytic activity">
    <reaction evidence="11">
        <text>3-methyl-2-oxobutanoate + acetyl-CoA + H2O = (2S)-2-isopropylmalate + CoA + H(+)</text>
        <dbReference type="Rhea" id="RHEA:21524"/>
        <dbReference type="ChEBI" id="CHEBI:1178"/>
        <dbReference type="ChEBI" id="CHEBI:11851"/>
        <dbReference type="ChEBI" id="CHEBI:15377"/>
        <dbReference type="ChEBI" id="CHEBI:15378"/>
        <dbReference type="ChEBI" id="CHEBI:57287"/>
        <dbReference type="ChEBI" id="CHEBI:57288"/>
        <dbReference type="EC" id="2.3.3.13"/>
    </reaction>
</comment>
<dbReference type="InterPro" id="IPR002034">
    <property type="entry name" value="AIPM/Hcit_synth_CS"/>
</dbReference>
<gene>
    <name evidence="13" type="primary">leuA_2</name>
    <name evidence="11" type="synonym">leuA</name>
    <name evidence="13" type="ORF">SPSYN_01161</name>
</gene>
<keyword evidence="8 11" id="KW-0479">Metal-binding</keyword>
<evidence type="ECO:0000256" key="2">
    <source>
        <dbReference type="ARBA" id="ARBA00009396"/>
    </source>
</evidence>
<name>A0A9D2WQ18_9FIRM</name>
<dbReference type="Pfam" id="PF00682">
    <property type="entry name" value="HMGL-like"/>
    <property type="match status" value="1"/>
</dbReference>
<feature type="binding site" evidence="11">
    <location>
        <position position="203"/>
    </location>
    <ligand>
        <name>Mn(2+)</name>
        <dbReference type="ChEBI" id="CHEBI:29035"/>
    </ligand>
</feature>
<dbReference type="PROSITE" id="PS00815">
    <property type="entry name" value="AIPM_HOMOCIT_SYNTH_1"/>
    <property type="match status" value="1"/>
</dbReference>
<dbReference type="GO" id="GO:0003852">
    <property type="term" value="F:2-isopropylmalate synthase activity"/>
    <property type="evidence" value="ECO:0007669"/>
    <property type="project" value="UniProtKB-UniRule"/>
</dbReference>
<evidence type="ECO:0000259" key="12">
    <source>
        <dbReference type="PROSITE" id="PS50991"/>
    </source>
</evidence>
<dbReference type="EMBL" id="LSRS01000003">
    <property type="protein sequence ID" value="KAF1085025.1"/>
    <property type="molecule type" value="Genomic_DNA"/>
</dbReference>
<dbReference type="NCBIfam" id="TIGR00973">
    <property type="entry name" value="leuA_bact"/>
    <property type="match status" value="1"/>
</dbReference>
<protein>
    <recommendedName>
        <fullName evidence="4 11">2-isopropylmalate synthase</fullName>
        <ecNumber evidence="3 11">2.3.3.13</ecNumber>
    </recommendedName>
    <alternativeName>
        <fullName evidence="11">Alpha-IPM synthase</fullName>
    </alternativeName>
    <alternativeName>
        <fullName evidence="11">Alpha-isopropylmalate synthase</fullName>
    </alternativeName>
</protein>
<dbReference type="Proteomes" id="UP000798488">
    <property type="component" value="Unassembled WGS sequence"/>
</dbReference>
<accession>A0A9D2WQ18</accession>
<dbReference type="HAMAP" id="MF_01025">
    <property type="entry name" value="LeuA_type1"/>
    <property type="match status" value="1"/>
</dbReference>
<reference evidence="13" key="1">
    <citation type="submission" date="2016-02" db="EMBL/GenBank/DDBJ databases">
        <title>Draft Genome Sequence of Sporotomaculum syntrophicum Strain FB, a Syntrophic Benzoate Degrader.</title>
        <authorList>
            <person name="Nobu M.K."/>
            <person name="Narihiro T."/>
            <person name="Qiu Y.-L."/>
            <person name="Ohashi A."/>
            <person name="Liu W.-T."/>
            <person name="Yuji S."/>
        </authorList>
    </citation>
    <scope>NUCLEOTIDE SEQUENCE</scope>
    <source>
        <strain evidence="13">FB</strain>
    </source>
</reference>
<dbReference type="InterPro" id="IPR054691">
    <property type="entry name" value="LeuA/HCS_post-cat"/>
</dbReference>
<dbReference type="InterPro" id="IPR036230">
    <property type="entry name" value="LeuA_allosteric_dom_sf"/>
</dbReference>
<dbReference type="InterPro" id="IPR013709">
    <property type="entry name" value="2-isopropylmalate_synth_dimer"/>
</dbReference>
<comment type="caution">
    <text evidence="13">The sequence shown here is derived from an EMBL/GenBank/DDBJ whole genome shotgun (WGS) entry which is preliminary data.</text>
</comment>
<dbReference type="FunFam" id="3.20.20.70:FF:000010">
    <property type="entry name" value="2-isopropylmalate synthase"/>
    <property type="match status" value="1"/>
</dbReference>
<dbReference type="Gene3D" id="3.20.20.70">
    <property type="entry name" value="Aldolase class I"/>
    <property type="match status" value="1"/>
</dbReference>
<dbReference type="InterPro" id="IPR000891">
    <property type="entry name" value="PYR_CT"/>
</dbReference>
<feature type="binding site" evidence="11">
    <location>
        <position position="201"/>
    </location>
    <ligand>
        <name>Mn(2+)</name>
        <dbReference type="ChEBI" id="CHEBI:29035"/>
    </ligand>
</feature>
<dbReference type="OrthoDB" id="9804858at2"/>
<evidence type="ECO:0000256" key="6">
    <source>
        <dbReference type="ARBA" id="ARBA00022605"/>
    </source>
</evidence>
<dbReference type="InterPro" id="IPR050073">
    <property type="entry name" value="2-IPM_HCS-like"/>
</dbReference>
<organism evidence="13 14">
    <name type="scientific">Sporotomaculum syntrophicum</name>
    <dbReference type="NCBI Taxonomy" id="182264"/>
    <lineage>
        <taxon>Bacteria</taxon>
        <taxon>Bacillati</taxon>
        <taxon>Bacillota</taxon>
        <taxon>Clostridia</taxon>
        <taxon>Eubacteriales</taxon>
        <taxon>Desulfallaceae</taxon>
        <taxon>Sporotomaculum</taxon>
    </lineage>
</organism>
<dbReference type="CDD" id="cd07940">
    <property type="entry name" value="DRE_TIM_IPMS"/>
    <property type="match status" value="1"/>
</dbReference>
<dbReference type="SUPFAM" id="SSF110921">
    <property type="entry name" value="2-isopropylmalate synthase LeuA, allosteric (dimerisation) domain"/>
    <property type="match status" value="1"/>
</dbReference>
<dbReference type="Pfam" id="PF08502">
    <property type="entry name" value="LeuA_dimer"/>
    <property type="match status" value="1"/>
</dbReference>
<keyword evidence="5 11" id="KW-0432">Leucine biosynthesis</keyword>
<comment type="pathway">
    <text evidence="1 11">Amino-acid biosynthesis; L-leucine biosynthesis; L-leucine from 3-methyl-2-oxobutanoate: step 1/4.</text>
</comment>
<dbReference type="NCBIfam" id="NF002086">
    <property type="entry name" value="PRK00915.1-3"/>
    <property type="match status" value="1"/>
</dbReference>
<dbReference type="FunFam" id="1.10.238.260:FF:000001">
    <property type="entry name" value="2-isopropylmalate synthase"/>
    <property type="match status" value="1"/>
</dbReference>
<dbReference type="PROSITE" id="PS50991">
    <property type="entry name" value="PYR_CT"/>
    <property type="match status" value="1"/>
</dbReference>
<keyword evidence="7 11" id="KW-0808">Transferase</keyword>
<feature type="domain" description="Pyruvate carboxyltransferase" evidence="12">
    <location>
        <begin position="4"/>
        <end position="266"/>
    </location>
</feature>
<keyword evidence="14" id="KW-1185">Reference proteome</keyword>
<keyword evidence="11" id="KW-0963">Cytoplasm</keyword>
<dbReference type="GO" id="GO:0005737">
    <property type="term" value="C:cytoplasm"/>
    <property type="evidence" value="ECO:0007669"/>
    <property type="project" value="UniProtKB-UniRule"/>
</dbReference>
<evidence type="ECO:0000313" key="13">
    <source>
        <dbReference type="EMBL" id="KAF1085025.1"/>
    </source>
</evidence>
<proteinExistence type="inferred from homology"/>
<dbReference type="RefSeq" id="WP_161821549.1">
    <property type="nucleotide sequence ID" value="NZ_LSRS01000003.1"/>
</dbReference>
<feature type="binding site" evidence="11">
    <location>
        <position position="237"/>
    </location>
    <ligand>
        <name>Mn(2+)</name>
        <dbReference type="ChEBI" id="CHEBI:29035"/>
    </ligand>
</feature>
<evidence type="ECO:0000256" key="7">
    <source>
        <dbReference type="ARBA" id="ARBA00022679"/>
    </source>
</evidence>
<evidence type="ECO:0000256" key="5">
    <source>
        <dbReference type="ARBA" id="ARBA00022430"/>
    </source>
</evidence>
<sequence length="522" mass="56139">MRKLYIFDTTLRDGEQSLGITLNVQEKIEIARQLVKLGVDVIEAGFPASSPGDLASVRTLARELQGVIVCGLSRAVEGDIDSCAEALREAEYPRIHTGIAVSPVHMAQKLKLSPDQVVETAVAAVKHAKKYVGDVEFYAEDAFRSDLPFLARVLEQVIEAGATVVNIPDTVGYATPWEYGEMVTYVREHVPNIDRAVLSIHCHNDLGMATANSLAGIMAGAGQVEGTINGIGERAGNTSLEEVIMAIYTQRSRYGIETGVHTREISATSRLVSRITGVPVPAHKAIVGSNAFMHASGIHQDGVLKERTTYEIINPEVVGVPKNRIVLSARSGRHAFKYRLAELGYQVEAERLETLYQSFLQLADQKGEIFDQDLHALVGGNIVEDNEISIQQISVTTAGAARATATVTLELDGEAVTDAACGNGPVDAVFRAVDRLVGEPVTLEDYTLQSVSRDKKALGEATVKVRASDGGLIVGRGISTDIIEASARAYVNALVKVKKIANQSYGQVSAVISDEVPVINRQ</sequence>